<evidence type="ECO:0000313" key="2">
    <source>
        <dbReference type="Proteomes" id="UP000320717"/>
    </source>
</evidence>
<dbReference type="RefSeq" id="WP_146275607.1">
    <property type="nucleotide sequence ID" value="NZ_CP042260.1"/>
</dbReference>
<accession>A0ABX5Y6R4</accession>
<sequence length="194" mass="22668">MVEAQFFSDAQAFSDWLEAHRHQTLEVWVLFYKKGSGQASQTWSEAVDVALCFGWIDGLRKSVDSNSYRVRFTPRKQNSVWSAVNIRKVEALMRMGRMRPEGLDLFNSRKDSQGYSAETRRVKLDASYEQKFKDHQTAWAKFSTFAPSYRRDSVWWVMSAKKEETRLKRLDVLIASSREGNRIPIFRQRDIPAS</sequence>
<proteinExistence type="predicted"/>
<organism evidence="1 2">
    <name type="scientific">Glutamicibacter halophytocola</name>
    <dbReference type="NCBI Taxonomy" id="1933880"/>
    <lineage>
        <taxon>Bacteria</taxon>
        <taxon>Bacillati</taxon>
        <taxon>Actinomycetota</taxon>
        <taxon>Actinomycetes</taxon>
        <taxon>Micrococcales</taxon>
        <taxon>Micrococcaceae</taxon>
        <taxon>Glutamicibacter</taxon>
    </lineage>
</organism>
<dbReference type="Proteomes" id="UP000320717">
    <property type="component" value="Chromosome"/>
</dbReference>
<gene>
    <name evidence="1" type="ORF">FQA45_05450</name>
</gene>
<evidence type="ECO:0000313" key="1">
    <source>
        <dbReference type="EMBL" id="QDY65799.1"/>
    </source>
</evidence>
<name>A0ABX5Y6R4_9MICC</name>
<keyword evidence="2" id="KW-1185">Reference proteome</keyword>
<dbReference type="Pfam" id="PF13376">
    <property type="entry name" value="OmdA"/>
    <property type="match status" value="1"/>
</dbReference>
<dbReference type="EMBL" id="CP042260">
    <property type="protein sequence ID" value="QDY65799.1"/>
    <property type="molecule type" value="Genomic_DNA"/>
</dbReference>
<reference evidence="1 2" key="1">
    <citation type="submission" date="2019-07" db="EMBL/GenBank/DDBJ databases">
        <title>Complete Genome Sequence of drought tolerant Plant Growth-Promoting Rhizobacterium Glutamicibacter halophytocola DR408.</title>
        <authorList>
            <person name="Nishu S.D."/>
            <person name="Lee T.K."/>
        </authorList>
    </citation>
    <scope>NUCLEOTIDE SEQUENCE [LARGE SCALE GENOMIC DNA]</scope>
    <source>
        <strain evidence="1 2">DR408</strain>
    </source>
</reference>
<protein>
    <submittedName>
        <fullName evidence="1">Bacteriocin-protection protein</fullName>
    </submittedName>
</protein>